<proteinExistence type="predicted"/>
<gene>
    <name evidence="1" type="primary">STE23_16</name>
    <name evidence="1" type="ORF">H4S07_006203</name>
</gene>
<evidence type="ECO:0000313" key="2">
    <source>
        <dbReference type="Proteomes" id="UP001140096"/>
    </source>
</evidence>
<feature type="non-terminal residue" evidence="1">
    <location>
        <position position="1"/>
    </location>
</feature>
<keyword evidence="1" id="KW-0378">Hydrolase</keyword>
<keyword evidence="1" id="KW-0482">Metalloprotease</keyword>
<organism evidence="1 2">
    <name type="scientific">Coemansia furcata</name>
    <dbReference type="NCBI Taxonomy" id="417177"/>
    <lineage>
        <taxon>Eukaryota</taxon>
        <taxon>Fungi</taxon>
        <taxon>Fungi incertae sedis</taxon>
        <taxon>Zoopagomycota</taxon>
        <taxon>Kickxellomycotina</taxon>
        <taxon>Kickxellomycetes</taxon>
        <taxon>Kickxellales</taxon>
        <taxon>Kickxellaceae</taxon>
        <taxon>Coemansia</taxon>
    </lineage>
</organism>
<comment type="caution">
    <text evidence="1">The sequence shown here is derived from an EMBL/GenBank/DDBJ whole genome shotgun (WGS) entry which is preliminary data.</text>
</comment>
<accession>A0ACC1KWP2</accession>
<protein>
    <submittedName>
        <fullName evidence="1">Metalloprotease</fullName>
        <ecNumber evidence="1">3.4.24.56</ecNumber>
    </submittedName>
</protein>
<keyword evidence="2" id="KW-1185">Reference proteome</keyword>
<feature type="non-terminal residue" evidence="1">
    <location>
        <position position="99"/>
    </location>
</feature>
<sequence>TSNPAHPYSWFPTGNTETLKGAAEELGLDLREELIKFYQKYYSADIMRLAVVGNHSLDTLTEWVTSKFSDVKSKGNTKPTFDTHPIGEQELGKLIHYQT</sequence>
<name>A0ACC1KWP2_9FUNG</name>
<reference evidence="1" key="1">
    <citation type="submission" date="2022-07" db="EMBL/GenBank/DDBJ databases">
        <title>Phylogenomic reconstructions and comparative analyses of Kickxellomycotina fungi.</title>
        <authorList>
            <person name="Reynolds N.K."/>
            <person name="Stajich J.E."/>
            <person name="Barry K."/>
            <person name="Grigoriev I.V."/>
            <person name="Crous P."/>
            <person name="Smith M.E."/>
        </authorList>
    </citation>
    <scope>NUCLEOTIDE SEQUENCE</scope>
    <source>
        <strain evidence="1">CBS 102833</strain>
    </source>
</reference>
<keyword evidence="1" id="KW-0645">Protease</keyword>
<dbReference type="EMBL" id="JANBUP010003520">
    <property type="protein sequence ID" value="KAJ2796505.1"/>
    <property type="molecule type" value="Genomic_DNA"/>
</dbReference>
<dbReference type="Proteomes" id="UP001140096">
    <property type="component" value="Unassembled WGS sequence"/>
</dbReference>
<dbReference type="EC" id="3.4.24.56" evidence="1"/>
<evidence type="ECO:0000313" key="1">
    <source>
        <dbReference type="EMBL" id="KAJ2796505.1"/>
    </source>
</evidence>